<evidence type="ECO:0000256" key="3">
    <source>
        <dbReference type="ARBA" id="ARBA00010951"/>
    </source>
</evidence>
<dbReference type="InterPro" id="IPR005849">
    <property type="entry name" value="GalP_Utransf_N"/>
</dbReference>
<evidence type="ECO:0000256" key="6">
    <source>
        <dbReference type="ARBA" id="ARBA00022679"/>
    </source>
</evidence>
<keyword evidence="9 14" id="KW-0862">Zinc</keyword>
<dbReference type="Pfam" id="PF02744">
    <property type="entry name" value="GalP_UDP_tr_C"/>
    <property type="match status" value="1"/>
</dbReference>
<evidence type="ECO:0000256" key="8">
    <source>
        <dbReference type="ARBA" id="ARBA00022723"/>
    </source>
</evidence>
<evidence type="ECO:0000256" key="7">
    <source>
        <dbReference type="ARBA" id="ARBA00022695"/>
    </source>
</evidence>
<dbReference type="PANTHER" id="PTHR11943">
    <property type="entry name" value="GALACTOSE-1-PHOSPHATE URIDYLYLTRANSFERASE"/>
    <property type="match status" value="1"/>
</dbReference>
<dbReference type="AlphaFoldDB" id="A0A4R6JYX1"/>
<keyword evidence="15" id="KW-0408">Iron</keyword>
<evidence type="ECO:0000256" key="5">
    <source>
        <dbReference type="ARBA" id="ARBA00016340"/>
    </source>
</evidence>
<comment type="caution">
    <text evidence="19">The sequence shown here is derived from an EMBL/GenBank/DDBJ whole genome shotgun (WGS) entry which is preliminary data.</text>
</comment>
<keyword evidence="6 16" id="KW-0808">Transferase</keyword>
<comment type="similarity">
    <text evidence="3 16">Belongs to the galactose-1-phosphate uridylyltransferase type 1 family.</text>
</comment>
<evidence type="ECO:0000256" key="14">
    <source>
        <dbReference type="PIRSR" id="PIRSR000808-3"/>
    </source>
</evidence>
<comment type="cofactor">
    <cofactor evidence="15">
        <name>Fe cation</name>
        <dbReference type="ChEBI" id="CHEBI:24875"/>
    </cofactor>
    <text evidence="15">Binds 1 Fe cation per subunit.</text>
</comment>
<dbReference type="Proteomes" id="UP000294901">
    <property type="component" value="Unassembled WGS sequence"/>
</dbReference>
<feature type="binding site" evidence="15">
    <location>
        <position position="291"/>
    </location>
    <ligand>
        <name>Fe cation</name>
        <dbReference type="ChEBI" id="CHEBI:24875"/>
    </ligand>
</feature>
<comment type="catalytic activity">
    <reaction evidence="1 16">
        <text>alpha-D-galactose 1-phosphate + UDP-alpha-D-glucose = alpha-D-glucose 1-phosphate + UDP-alpha-D-galactose</text>
        <dbReference type="Rhea" id="RHEA:13989"/>
        <dbReference type="ChEBI" id="CHEBI:58336"/>
        <dbReference type="ChEBI" id="CHEBI:58601"/>
        <dbReference type="ChEBI" id="CHEBI:58885"/>
        <dbReference type="ChEBI" id="CHEBI:66914"/>
        <dbReference type="EC" id="2.7.7.12"/>
    </reaction>
</comment>
<name>A0A4R6JYX1_9ACTN</name>
<evidence type="ECO:0000256" key="10">
    <source>
        <dbReference type="ARBA" id="ARBA00023144"/>
    </source>
</evidence>
<evidence type="ECO:0000259" key="18">
    <source>
        <dbReference type="Pfam" id="PF02744"/>
    </source>
</evidence>
<dbReference type="InterPro" id="IPR005850">
    <property type="entry name" value="GalP_Utransf_C"/>
</dbReference>
<dbReference type="EMBL" id="SNWR01000001">
    <property type="protein sequence ID" value="TDO42083.1"/>
    <property type="molecule type" value="Genomic_DNA"/>
</dbReference>
<feature type="binding site" evidence="15">
    <location>
        <position position="289"/>
    </location>
    <ligand>
        <name>Fe cation</name>
        <dbReference type="ChEBI" id="CHEBI:24875"/>
    </ligand>
</feature>
<feature type="binding site" evidence="14">
    <location>
        <position position="110"/>
    </location>
    <ligand>
        <name>Zn(2+)</name>
        <dbReference type="ChEBI" id="CHEBI:29105"/>
    </ligand>
</feature>
<evidence type="ECO:0000256" key="15">
    <source>
        <dbReference type="PIRSR" id="PIRSR000808-4"/>
    </source>
</evidence>
<dbReference type="PROSITE" id="PS00117">
    <property type="entry name" value="GAL_P_UDP_TRANSF_I"/>
    <property type="match status" value="1"/>
</dbReference>
<feature type="binding site" evidence="14">
    <location>
        <position position="161"/>
    </location>
    <ligand>
        <name>Zn(2+)</name>
        <dbReference type="ChEBI" id="CHEBI:29105"/>
    </ligand>
</feature>
<sequence>MSRQPHRRLNQLTGDWVLVSPQRAARPWRGTTEPATAARPPRYEPGCYLCPGSRRAGDRVTPRYGSTYVFDNDFPALLPEPAALPAGASPLLVAEVVRGICRVVCYSPRHDLTLGEMPAPDIAGVIGSWTEQYAELGGHGWVEHVLIFENRGAMTGASNPHPHGQIWAEDHLPREPLAETRRFDAYGGCLLCDYLAAELACGDRVVLAGEHFVALVPFWAAWPYEVLVLPRVHAGALPDLSDRQRDGLAEVIRGLTAIYDALFDTPFPYSTGLHQRPTDGRRHPGWHLHAHYVPPLLRSASVRKHFGGYELLAQPQRDLPPEEAAARLRAVTPAPAGR</sequence>
<comment type="pathway">
    <text evidence="2 16">Carbohydrate metabolism; galactose metabolism.</text>
</comment>
<evidence type="ECO:0000313" key="20">
    <source>
        <dbReference type="Proteomes" id="UP000294901"/>
    </source>
</evidence>
<dbReference type="PIRSF" id="PIRSF000808">
    <property type="entry name" value="GalT"/>
    <property type="match status" value="1"/>
</dbReference>
<organism evidence="19 20">
    <name type="scientific">Paractinoplanes brasiliensis</name>
    <dbReference type="NCBI Taxonomy" id="52695"/>
    <lineage>
        <taxon>Bacteria</taxon>
        <taxon>Bacillati</taxon>
        <taxon>Actinomycetota</taxon>
        <taxon>Actinomycetes</taxon>
        <taxon>Micromonosporales</taxon>
        <taxon>Micromonosporaceae</taxon>
        <taxon>Paractinoplanes</taxon>
    </lineage>
</organism>
<dbReference type="Gene3D" id="3.30.428.10">
    <property type="entry name" value="HIT-like"/>
    <property type="match status" value="2"/>
</dbReference>
<evidence type="ECO:0000256" key="13">
    <source>
        <dbReference type="PIRSR" id="PIRSR000808-1"/>
    </source>
</evidence>
<evidence type="ECO:0000256" key="11">
    <source>
        <dbReference type="ARBA" id="ARBA00023277"/>
    </source>
</evidence>
<dbReference type="EC" id="2.7.7.12" evidence="4 12"/>
<dbReference type="GO" id="GO:0008108">
    <property type="term" value="F:UDP-glucose:hexose-1-phosphate uridylyltransferase activity"/>
    <property type="evidence" value="ECO:0007669"/>
    <property type="project" value="UniProtKB-UniRule"/>
</dbReference>
<keyword evidence="7 16" id="KW-0548">Nucleotidyltransferase</keyword>
<feature type="domain" description="Galactose-1-phosphate uridyl transferase C-terminal" evidence="18">
    <location>
        <begin position="187"/>
        <end position="332"/>
    </location>
</feature>
<keyword evidence="10 16" id="KW-0299">Galactose metabolism</keyword>
<evidence type="ECO:0000256" key="9">
    <source>
        <dbReference type="ARBA" id="ARBA00022833"/>
    </source>
</evidence>
<reference evidence="19 20" key="1">
    <citation type="submission" date="2019-03" db="EMBL/GenBank/DDBJ databases">
        <title>Sequencing the genomes of 1000 actinobacteria strains.</title>
        <authorList>
            <person name="Klenk H.-P."/>
        </authorList>
    </citation>
    <scope>NUCLEOTIDE SEQUENCE [LARGE SCALE GENOMIC DNA]</scope>
    <source>
        <strain evidence="19 20">DSM 43805</strain>
    </source>
</reference>
<evidence type="ECO:0000256" key="2">
    <source>
        <dbReference type="ARBA" id="ARBA00004947"/>
    </source>
</evidence>
<evidence type="ECO:0000313" key="19">
    <source>
        <dbReference type="EMBL" id="TDO42083.1"/>
    </source>
</evidence>
<dbReference type="GO" id="GO:0033499">
    <property type="term" value="P:galactose catabolic process via UDP-galactose, Leloir pathway"/>
    <property type="evidence" value="ECO:0007669"/>
    <property type="project" value="TreeGrafter"/>
</dbReference>
<dbReference type="PANTHER" id="PTHR11943:SF1">
    <property type="entry name" value="GALACTOSE-1-PHOSPHATE URIDYLYLTRANSFERASE"/>
    <property type="match status" value="1"/>
</dbReference>
<feature type="binding site" evidence="14">
    <location>
        <position position="50"/>
    </location>
    <ligand>
        <name>Zn(2+)</name>
        <dbReference type="ChEBI" id="CHEBI:29105"/>
    </ligand>
</feature>
<feature type="binding site" evidence="15">
    <location>
        <position position="274"/>
    </location>
    <ligand>
        <name>Fe cation</name>
        <dbReference type="ChEBI" id="CHEBI:24875"/>
    </ligand>
</feature>
<comment type="cofactor">
    <cofactor evidence="14">
        <name>Zn(2+)</name>
        <dbReference type="ChEBI" id="CHEBI:29105"/>
    </cofactor>
    <text evidence="14">Binds 1 zinc ion per subunit.</text>
</comment>
<gene>
    <name evidence="19" type="ORF">C8E87_5846</name>
</gene>
<dbReference type="InterPro" id="IPR001937">
    <property type="entry name" value="GalP_UDPtransf1"/>
</dbReference>
<dbReference type="GO" id="GO:0005737">
    <property type="term" value="C:cytoplasm"/>
    <property type="evidence" value="ECO:0007669"/>
    <property type="project" value="TreeGrafter"/>
</dbReference>
<dbReference type="RefSeq" id="WP_203720999.1">
    <property type="nucleotide sequence ID" value="NZ_BOMD01000112.1"/>
</dbReference>
<evidence type="ECO:0000256" key="1">
    <source>
        <dbReference type="ARBA" id="ARBA00001107"/>
    </source>
</evidence>
<evidence type="ECO:0000259" key="17">
    <source>
        <dbReference type="Pfam" id="PF01087"/>
    </source>
</evidence>
<feature type="active site" description="Tele-UMP-histidine intermediate" evidence="13">
    <location>
        <position position="163"/>
    </location>
</feature>
<evidence type="ECO:0000256" key="16">
    <source>
        <dbReference type="RuleBase" id="RU000506"/>
    </source>
</evidence>
<keyword evidence="11 16" id="KW-0119">Carbohydrate metabolism</keyword>
<evidence type="ECO:0000256" key="12">
    <source>
        <dbReference type="NCBIfam" id="TIGR00209"/>
    </source>
</evidence>
<feature type="domain" description="Galactose-1-phosphate uridyl transferase N-terminal" evidence="17">
    <location>
        <begin position="4"/>
        <end position="173"/>
    </location>
</feature>
<keyword evidence="8 14" id="KW-0479">Metal-binding</keyword>
<dbReference type="SUPFAM" id="SSF54197">
    <property type="entry name" value="HIT-like"/>
    <property type="match status" value="2"/>
</dbReference>
<accession>A0A4R6JYX1</accession>
<proteinExistence type="inferred from homology"/>
<dbReference type="NCBIfam" id="TIGR00209">
    <property type="entry name" value="galT_1"/>
    <property type="match status" value="1"/>
</dbReference>
<dbReference type="GO" id="GO:0008270">
    <property type="term" value="F:zinc ion binding"/>
    <property type="evidence" value="ECO:0007669"/>
    <property type="project" value="InterPro"/>
</dbReference>
<feature type="binding site" evidence="14">
    <location>
        <position position="47"/>
    </location>
    <ligand>
        <name>Zn(2+)</name>
        <dbReference type="ChEBI" id="CHEBI:29105"/>
    </ligand>
</feature>
<protein>
    <recommendedName>
        <fullName evidence="5 12">Galactose-1-phosphate uridylyltransferase</fullName>
        <ecNumber evidence="4 12">2.7.7.12</ecNumber>
    </recommendedName>
</protein>
<keyword evidence="20" id="KW-1185">Reference proteome</keyword>
<dbReference type="Pfam" id="PF01087">
    <property type="entry name" value="GalP_UDP_transf"/>
    <property type="match status" value="1"/>
</dbReference>
<feature type="binding site" evidence="15">
    <location>
        <position position="179"/>
    </location>
    <ligand>
        <name>Fe cation</name>
        <dbReference type="ChEBI" id="CHEBI:24875"/>
    </ligand>
</feature>
<dbReference type="InterPro" id="IPR019779">
    <property type="entry name" value="GalP_UDPtransf1_His-AS"/>
</dbReference>
<dbReference type="InterPro" id="IPR036265">
    <property type="entry name" value="HIT-like_sf"/>
</dbReference>
<dbReference type="CDD" id="cd00608">
    <property type="entry name" value="GalT"/>
    <property type="match status" value="1"/>
</dbReference>
<evidence type="ECO:0000256" key="4">
    <source>
        <dbReference type="ARBA" id="ARBA00012384"/>
    </source>
</evidence>
<dbReference type="UniPathway" id="UPA00214"/>